<dbReference type="STRING" id="1314777.A0A164TU43"/>
<dbReference type="InterPro" id="IPR032675">
    <property type="entry name" value="LRR_dom_sf"/>
</dbReference>
<proteinExistence type="predicted"/>
<reference evidence="1 2" key="1">
    <citation type="journal article" date="2016" name="Mol. Biol. Evol.">
        <title>Comparative Genomics of Early-Diverging Mushroom-Forming Fungi Provides Insights into the Origins of Lignocellulose Decay Capabilities.</title>
        <authorList>
            <person name="Nagy L.G."/>
            <person name="Riley R."/>
            <person name="Tritt A."/>
            <person name="Adam C."/>
            <person name="Daum C."/>
            <person name="Floudas D."/>
            <person name="Sun H."/>
            <person name="Yadav J.S."/>
            <person name="Pangilinan J."/>
            <person name="Larsson K.H."/>
            <person name="Matsuura K."/>
            <person name="Barry K."/>
            <person name="Labutti K."/>
            <person name="Kuo R."/>
            <person name="Ohm R.A."/>
            <person name="Bhattacharya S.S."/>
            <person name="Shirouzu T."/>
            <person name="Yoshinaga Y."/>
            <person name="Martin F.M."/>
            <person name="Grigoriev I.V."/>
            <person name="Hibbett D.S."/>
        </authorList>
    </citation>
    <scope>NUCLEOTIDE SEQUENCE [LARGE SCALE GENOMIC DNA]</scope>
    <source>
        <strain evidence="1 2">HHB9708</strain>
    </source>
</reference>
<dbReference type="EMBL" id="KV419409">
    <property type="protein sequence ID" value="KZS92642.1"/>
    <property type="molecule type" value="Genomic_DNA"/>
</dbReference>
<accession>A0A164TU43</accession>
<evidence type="ECO:0000313" key="2">
    <source>
        <dbReference type="Proteomes" id="UP000076722"/>
    </source>
</evidence>
<dbReference type="SUPFAM" id="SSF52047">
    <property type="entry name" value="RNI-like"/>
    <property type="match status" value="1"/>
</dbReference>
<sequence>MHHFWEINELIIETFAFLEPGDLFHCAQVSKRLSVHALDSLYRELEGLYNVLSILSPINPPRYPRADQDEETIASTDDYTFAKKSLSEDDWLRFQHYAQRVHQLDCDWMGNGYNIPLITRDLQSVTLPDCGLFPNLKSLRWTGHHLPAFENLRIGLSVSLRELMLQAASPVIFDRLPEVLQCCPELESVTLLLDYPQSHTADELPTFEDDKVFMMVTSLPKLKELHLDPALVSAETLTSISRKPSLMSLIIASCPALPRKIPLPPLPACPLVESDNYPALRELCLSLPPGSQKVPESYAGCPISSLLVDASGPSTDNLSNLLQDFRQFRNLRHLVIIFSFDQTSTDEQDAVEDDTILSDDAEQSLTFDMLRPLLSLSLVVFEASTSPFFLLDREIEEMARCWPDLESLCLCTPQADFSEGTEPEKIMPISSLEIFGRHFRNLKNLRLYVDATVVPPLSEDVTERHVFDCLLQLDLRGSKVEKPCDVALYLAEILPQKCELVKYDGWTYEFFVDDMDYGWEDETARDVWDEIGILFTGMQTFKLKVLHRLWSRVSSPKE</sequence>
<evidence type="ECO:0000313" key="1">
    <source>
        <dbReference type="EMBL" id="KZS92642.1"/>
    </source>
</evidence>
<gene>
    <name evidence="1" type="ORF">SISNIDRAFT_105201</name>
</gene>
<dbReference type="Gene3D" id="3.80.10.10">
    <property type="entry name" value="Ribonuclease Inhibitor"/>
    <property type="match status" value="1"/>
</dbReference>
<protein>
    <recommendedName>
        <fullName evidence="3">F-box domain-containing protein</fullName>
    </recommendedName>
</protein>
<dbReference type="AlphaFoldDB" id="A0A164TU43"/>
<dbReference type="OrthoDB" id="2447803at2759"/>
<evidence type="ECO:0008006" key="3">
    <source>
        <dbReference type="Google" id="ProtNLM"/>
    </source>
</evidence>
<organism evidence="1 2">
    <name type="scientific">Sistotremastrum niveocremeum HHB9708</name>
    <dbReference type="NCBI Taxonomy" id="1314777"/>
    <lineage>
        <taxon>Eukaryota</taxon>
        <taxon>Fungi</taxon>
        <taxon>Dikarya</taxon>
        <taxon>Basidiomycota</taxon>
        <taxon>Agaricomycotina</taxon>
        <taxon>Agaricomycetes</taxon>
        <taxon>Sistotremastrales</taxon>
        <taxon>Sistotremastraceae</taxon>
        <taxon>Sertulicium</taxon>
        <taxon>Sertulicium niveocremeum</taxon>
    </lineage>
</organism>
<dbReference type="Proteomes" id="UP000076722">
    <property type="component" value="Unassembled WGS sequence"/>
</dbReference>
<keyword evidence="2" id="KW-1185">Reference proteome</keyword>
<name>A0A164TU43_9AGAM</name>